<evidence type="ECO:0000313" key="2">
    <source>
        <dbReference type="Proteomes" id="UP000289323"/>
    </source>
</evidence>
<proteinExistence type="predicted"/>
<reference evidence="1 2" key="1">
    <citation type="submission" date="2018-04" db="EMBL/GenBank/DDBJ databases">
        <authorList>
            <person name="Huttner S."/>
            <person name="Dainat J."/>
        </authorList>
    </citation>
    <scope>NUCLEOTIDE SEQUENCE [LARGE SCALE GENOMIC DNA]</scope>
</reference>
<accession>A0A3S4B6T7</accession>
<dbReference type="AlphaFoldDB" id="A0A3S4B6T7"/>
<gene>
    <name evidence="1" type="ORF">TT172_LOCUS5742</name>
</gene>
<dbReference type="EMBL" id="OUUZ01000010">
    <property type="protein sequence ID" value="SPQ23323.1"/>
    <property type="molecule type" value="Genomic_DNA"/>
</dbReference>
<evidence type="ECO:0000313" key="1">
    <source>
        <dbReference type="EMBL" id="SPQ23323.1"/>
    </source>
</evidence>
<protein>
    <submittedName>
        <fullName evidence="1">31919765-7676-4837-8424-c4e9f33ae9e5</fullName>
    </submittedName>
</protein>
<dbReference type="Proteomes" id="UP000289323">
    <property type="component" value="Unassembled WGS sequence"/>
</dbReference>
<name>A0A3S4B6T7_9PEZI</name>
<sequence length="144" mass="15576">MKVARYQVVFAGFFFFYLNVKPNPPAAATPNSPSYLSQPDITIPISRSSSIPIDNTLPSGTNLIPPTQAVNRLGFHGMVRDSLARLTADPLRVGLHLNAGRPVAHPRQFVPWLAGQWEDASFWFGGTALCEVDSGSGGRGRGQL</sequence>
<organism evidence="1 2">
    <name type="scientific">Thermothielavioides terrestris</name>
    <dbReference type="NCBI Taxonomy" id="2587410"/>
    <lineage>
        <taxon>Eukaryota</taxon>
        <taxon>Fungi</taxon>
        <taxon>Dikarya</taxon>
        <taxon>Ascomycota</taxon>
        <taxon>Pezizomycotina</taxon>
        <taxon>Sordariomycetes</taxon>
        <taxon>Sordariomycetidae</taxon>
        <taxon>Sordariales</taxon>
        <taxon>Chaetomiaceae</taxon>
        <taxon>Thermothielavioides</taxon>
    </lineage>
</organism>